<gene>
    <name evidence="15" type="ORF">BSK56_23450</name>
</gene>
<evidence type="ECO:0000256" key="10">
    <source>
        <dbReference type="ARBA" id="ARBA00023012"/>
    </source>
</evidence>
<name>A0ABX3H5I6_PAEBO</name>
<dbReference type="Gene3D" id="1.10.287.130">
    <property type="match status" value="1"/>
</dbReference>
<evidence type="ECO:0000256" key="11">
    <source>
        <dbReference type="ARBA" id="ARBA00023136"/>
    </source>
</evidence>
<dbReference type="InterPro" id="IPR036097">
    <property type="entry name" value="HisK_dim/P_sf"/>
</dbReference>
<keyword evidence="7" id="KW-0547">Nucleotide-binding</keyword>
<protein>
    <recommendedName>
        <fullName evidence="3">histidine kinase</fullName>
        <ecNumber evidence="3">2.7.13.3</ecNumber>
    </recommendedName>
</protein>
<accession>A0ABX3H5I6</accession>
<dbReference type="InterPro" id="IPR003594">
    <property type="entry name" value="HATPase_dom"/>
</dbReference>
<dbReference type="Gene3D" id="6.10.340.10">
    <property type="match status" value="1"/>
</dbReference>
<keyword evidence="4" id="KW-1003">Cell membrane</keyword>
<feature type="transmembrane region" description="Helical" evidence="12">
    <location>
        <begin position="46"/>
        <end position="69"/>
    </location>
</feature>
<sequence length="344" mass="38758">MKKRFSNLWFAFVMLVFMIMLSSAVFMMTIIFIIKRFTIIEPGQFHAFGFLAAVLLTGILTGTLITAVIGQKILLPISRLREATKEVAKGNFNVQLYENIKIEEFREMAKDFNKMVQELQGIETLRTDFVTNVSHEFKTPITAIEGYAALLQNSDLPAEEREEYAGKIISSTRQLSMLTNNILKLSKLENQEIIIEKTEFSLDEQIRQALLLLEPQWSGKQLDLEIQLAETGFYGSEELLMQVWINILGNAVKFSREYGNLSVTLTESPQNVSVEITDTGIGMTPEVQRHIFEKFYQGDKARASYGNGLGLPLAKRIVDLCGGRIIVSSKPGQGSTFLIELPRG</sequence>
<dbReference type="PRINTS" id="PR00344">
    <property type="entry name" value="BCTRLSENSOR"/>
</dbReference>
<reference evidence="15 16" key="1">
    <citation type="submission" date="2016-10" db="EMBL/GenBank/DDBJ databases">
        <title>Paenibacillus species isolates.</title>
        <authorList>
            <person name="Beno S.M."/>
        </authorList>
    </citation>
    <scope>NUCLEOTIDE SEQUENCE [LARGE SCALE GENOMIC DNA]</scope>
    <source>
        <strain evidence="15 16">FSL H7-0744</strain>
    </source>
</reference>
<dbReference type="CDD" id="cd06225">
    <property type="entry name" value="HAMP"/>
    <property type="match status" value="1"/>
</dbReference>
<keyword evidence="10" id="KW-0902">Two-component regulatory system</keyword>
<dbReference type="InterPro" id="IPR036890">
    <property type="entry name" value="HATPase_C_sf"/>
</dbReference>
<evidence type="ECO:0000256" key="9">
    <source>
        <dbReference type="ARBA" id="ARBA00022840"/>
    </source>
</evidence>
<evidence type="ECO:0000259" key="14">
    <source>
        <dbReference type="PROSITE" id="PS50885"/>
    </source>
</evidence>
<dbReference type="SMART" id="SM00304">
    <property type="entry name" value="HAMP"/>
    <property type="match status" value="1"/>
</dbReference>
<evidence type="ECO:0000256" key="6">
    <source>
        <dbReference type="ARBA" id="ARBA00022679"/>
    </source>
</evidence>
<dbReference type="Pfam" id="PF00512">
    <property type="entry name" value="HisKA"/>
    <property type="match status" value="1"/>
</dbReference>
<evidence type="ECO:0000256" key="1">
    <source>
        <dbReference type="ARBA" id="ARBA00000085"/>
    </source>
</evidence>
<keyword evidence="8 15" id="KW-0418">Kinase</keyword>
<dbReference type="EC" id="2.7.13.3" evidence="3"/>
<evidence type="ECO:0000256" key="4">
    <source>
        <dbReference type="ARBA" id="ARBA00022475"/>
    </source>
</evidence>
<evidence type="ECO:0000259" key="13">
    <source>
        <dbReference type="PROSITE" id="PS50109"/>
    </source>
</evidence>
<organism evidence="15 16">
    <name type="scientific">Paenibacillus borealis</name>
    <dbReference type="NCBI Taxonomy" id="160799"/>
    <lineage>
        <taxon>Bacteria</taxon>
        <taxon>Bacillati</taxon>
        <taxon>Bacillota</taxon>
        <taxon>Bacilli</taxon>
        <taxon>Bacillales</taxon>
        <taxon>Paenibacillaceae</taxon>
        <taxon>Paenibacillus</taxon>
    </lineage>
</organism>
<dbReference type="Proteomes" id="UP000187412">
    <property type="component" value="Unassembled WGS sequence"/>
</dbReference>
<dbReference type="SMART" id="SM00387">
    <property type="entry name" value="HATPase_c"/>
    <property type="match status" value="1"/>
</dbReference>
<dbReference type="Pfam" id="PF02518">
    <property type="entry name" value="HATPase_c"/>
    <property type="match status" value="1"/>
</dbReference>
<dbReference type="InterPro" id="IPR050736">
    <property type="entry name" value="Sensor_HK_Regulatory"/>
</dbReference>
<dbReference type="PROSITE" id="PS50109">
    <property type="entry name" value="HIS_KIN"/>
    <property type="match status" value="1"/>
</dbReference>
<dbReference type="InterPro" id="IPR004358">
    <property type="entry name" value="Sig_transdc_His_kin-like_C"/>
</dbReference>
<comment type="catalytic activity">
    <reaction evidence="1">
        <text>ATP + protein L-histidine = ADP + protein N-phospho-L-histidine.</text>
        <dbReference type="EC" id="2.7.13.3"/>
    </reaction>
</comment>
<feature type="domain" description="HAMP" evidence="14">
    <location>
        <begin position="71"/>
        <end position="124"/>
    </location>
</feature>
<keyword evidence="12" id="KW-0812">Transmembrane</keyword>
<evidence type="ECO:0000256" key="2">
    <source>
        <dbReference type="ARBA" id="ARBA00004651"/>
    </source>
</evidence>
<evidence type="ECO:0000313" key="15">
    <source>
        <dbReference type="EMBL" id="OMD43771.1"/>
    </source>
</evidence>
<comment type="caution">
    <text evidence="15">The sequence shown here is derived from an EMBL/GenBank/DDBJ whole genome shotgun (WGS) entry which is preliminary data.</text>
</comment>
<evidence type="ECO:0000256" key="7">
    <source>
        <dbReference type="ARBA" id="ARBA00022741"/>
    </source>
</evidence>
<dbReference type="CDD" id="cd00075">
    <property type="entry name" value="HATPase"/>
    <property type="match status" value="1"/>
</dbReference>
<dbReference type="SMART" id="SM00388">
    <property type="entry name" value="HisKA"/>
    <property type="match status" value="1"/>
</dbReference>
<keyword evidence="5" id="KW-0597">Phosphoprotein</keyword>
<dbReference type="RefSeq" id="WP_076112978.1">
    <property type="nucleotide sequence ID" value="NZ_MPTB01000034.1"/>
</dbReference>
<dbReference type="SUPFAM" id="SSF158472">
    <property type="entry name" value="HAMP domain-like"/>
    <property type="match status" value="1"/>
</dbReference>
<keyword evidence="6" id="KW-0808">Transferase</keyword>
<dbReference type="SUPFAM" id="SSF47384">
    <property type="entry name" value="Homodimeric domain of signal transducing histidine kinase"/>
    <property type="match status" value="1"/>
</dbReference>
<dbReference type="SUPFAM" id="SSF55874">
    <property type="entry name" value="ATPase domain of HSP90 chaperone/DNA topoisomerase II/histidine kinase"/>
    <property type="match status" value="1"/>
</dbReference>
<keyword evidence="12" id="KW-1133">Transmembrane helix</keyword>
<evidence type="ECO:0000256" key="3">
    <source>
        <dbReference type="ARBA" id="ARBA00012438"/>
    </source>
</evidence>
<dbReference type="GO" id="GO:0016301">
    <property type="term" value="F:kinase activity"/>
    <property type="evidence" value="ECO:0007669"/>
    <property type="project" value="UniProtKB-KW"/>
</dbReference>
<evidence type="ECO:0000256" key="8">
    <source>
        <dbReference type="ARBA" id="ARBA00022777"/>
    </source>
</evidence>
<feature type="transmembrane region" description="Helical" evidence="12">
    <location>
        <begin position="7"/>
        <end position="34"/>
    </location>
</feature>
<dbReference type="InterPro" id="IPR003661">
    <property type="entry name" value="HisK_dim/P_dom"/>
</dbReference>
<evidence type="ECO:0000313" key="16">
    <source>
        <dbReference type="Proteomes" id="UP000187412"/>
    </source>
</evidence>
<dbReference type="Gene3D" id="3.30.565.10">
    <property type="entry name" value="Histidine kinase-like ATPase, C-terminal domain"/>
    <property type="match status" value="1"/>
</dbReference>
<dbReference type="PANTHER" id="PTHR43711">
    <property type="entry name" value="TWO-COMPONENT HISTIDINE KINASE"/>
    <property type="match status" value="1"/>
</dbReference>
<dbReference type="InterPro" id="IPR005467">
    <property type="entry name" value="His_kinase_dom"/>
</dbReference>
<dbReference type="InterPro" id="IPR003660">
    <property type="entry name" value="HAMP_dom"/>
</dbReference>
<keyword evidence="16" id="KW-1185">Reference proteome</keyword>
<evidence type="ECO:0000256" key="5">
    <source>
        <dbReference type="ARBA" id="ARBA00022553"/>
    </source>
</evidence>
<evidence type="ECO:0000256" key="12">
    <source>
        <dbReference type="SAM" id="Phobius"/>
    </source>
</evidence>
<dbReference type="PANTHER" id="PTHR43711:SF26">
    <property type="entry name" value="SENSOR HISTIDINE KINASE RCSC"/>
    <property type="match status" value="1"/>
</dbReference>
<feature type="domain" description="Histidine kinase" evidence="13">
    <location>
        <begin position="132"/>
        <end position="344"/>
    </location>
</feature>
<dbReference type="PROSITE" id="PS50885">
    <property type="entry name" value="HAMP"/>
    <property type="match status" value="1"/>
</dbReference>
<dbReference type="Pfam" id="PF00672">
    <property type="entry name" value="HAMP"/>
    <property type="match status" value="1"/>
</dbReference>
<dbReference type="EMBL" id="MPTB01000034">
    <property type="protein sequence ID" value="OMD43771.1"/>
    <property type="molecule type" value="Genomic_DNA"/>
</dbReference>
<keyword evidence="9" id="KW-0067">ATP-binding</keyword>
<keyword evidence="11 12" id="KW-0472">Membrane</keyword>
<comment type="subcellular location">
    <subcellularLocation>
        <location evidence="2">Cell membrane</location>
        <topology evidence="2">Multi-pass membrane protein</topology>
    </subcellularLocation>
</comment>
<dbReference type="CDD" id="cd00082">
    <property type="entry name" value="HisKA"/>
    <property type="match status" value="1"/>
</dbReference>
<proteinExistence type="predicted"/>